<feature type="compositionally biased region" description="Basic and acidic residues" evidence="5">
    <location>
        <begin position="122"/>
        <end position="133"/>
    </location>
</feature>
<dbReference type="OMA" id="SRWGKRM"/>
<dbReference type="HOGENOM" id="CLU_104242_0_0_1"/>
<feature type="compositionally biased region" description="Low complexity" evidence="5">
    <location>
        <begin position="142"/>
        <end position="162"/>
    </location>
</feature>
<gene>
    <name evidence="6" type="primary">C2orf49</name>
</gene>
<dbReference type="GeneTree" id="ENSGT00390000007488"/>
<dbReference type="InParanoid" id="H3AWY4"/>
<dbReference type="Ensembl" id="ENSLACT00000014254.1">
    <property type="protein sequence ID" value="ENSLACP00000014155.1"/>
    <property type="gene ID" value="ENSLACG00000012461.1"/>
</dbReference>
<proteinExistence type="inferred from homology"/>
<feature type="compositionally biased region" description="Basic and acidic residues" evidence="5">
    <location>
        <begin position="216"/>
        <end position="232"/>
    </location>
</feature>
<dbReference type="OrthoDB" id="10071059at2759"/>
<feature type="compositionally biased region" description="Basic and acidic residues" evidence="5">
    <location>
        <begin position="167"/>
        <end position="176"/>
    </location>
</feature>
<dbReference type="GO" id="GO:0072669">
    <property type="term" value="C:tRNA-splicing ligase complex"/>
    <property type="evidence" value="ECO:0007669"/>
    <property type="project" value="InterPro"/>
</dbReference>
<dbReference type="EMBL" id="AFYH01089530">
    <property type="status" value="NOT_ANNOTATED_CDS"/>
    <property type="molecule type" value="Genomic_DNA"/>
</dbReference>
<dbReference type="EMBL" id="AFYH01089531">
    <property type="status" value="NOT_ANNOTATED_CDS"/>
    <property type="molecule type" value="Genomic_DNA"/>
</dbReference>
<dbReference type="eggNOG" id="ENOG502S0PQ">
    <property type="taxonomic scope" value="Eukaryota"/>
</dbReference>
<dbReference type="GO" id="GO:0005634">
    <property type="term" value="C:nucleus"/>
    <property type="evidence" value="ECO:0007669"/>
    <property type="project" value="UniProtKB-SubCell"/>
</dbReference>
<accession>H3AWY4</accession>
<dbReference type="PANTHER" id="PTHR28359:SF1">
    <property type="entry name" value="ASHWIN"/>
    <property type="match status" value="1"/>
</dbReference>
<evidence type="ECO:0000256" key="5">
    <source>
        <dbReference type="SAM" id="MobiDB-lite"/>
    </source>
</evidence>
<dbReference type="PANTHER" id="PTHR28359">
    <property type="entry name" value="ASHWIN"/>
    <property type="match status" value="1"/>
</dbReference>
<evidence type="ECO:0000256" key="4">
    <source>
        <dbReference type="ARBA" id="ARBA00023242"/>
    </source>
</evidence>
<dbReference type="FunCoup" id="H3AWY4">
    <property type="interactions" value="2851"/>
</dbReference>
<dbReference type="Pfam" id="PF15323">
    <property type="entry name" value="Ashwin"/>
    <property type="match status" value="1"/>
</dbReference>
<keyword evidence="4" id="KW-0539">Nucleus</keyword>
<comment type="subcellular location">
    <subcellularLocation>
        <location evidence="1">Nucleus</location>
    </subcellularLocation>
</comment>
<dbReference type="Proteomes" id="UP000008672">
    <property type="component" value="Unassembled WGS sequence"/>
</dbReference>
<dbReference type="GO" id="GO:0048598">
    <property type="term" value="P:embryonic morphogenesis"/>
    <property type="evidence" value="ECO:0007669"/>
    <property type="project" value="InterPro"/>
</dbReference>
<reference evidence="6" key="2">
    <citation type="submission" date="2025-08" db="UniProtKB">
        <authorList>
            <consortium name="Ensembl"/>
        </authorList>
    </citation>
    <scope>IDENTIFICATION</scope>
</reference>
<dbReference type="Bgee" id="ENSLACG00000012461">
    <property type="expression patterns" value="Expressed in muscle tissue and 6 other cell types or tissues"/>
</dbReference>
<evidence type="ECO:0000256" key="2">
    <source>
        <dbReference type="ARBA" id="ARBA00007855"/>
    </source>
</evidence>
<protein>
    <recommendedName>
        <fullName evidence="3">Ashwin</fullName>
    </recommendedName>
</protein>
<keyword evidence="7" id="KW-1185">Reference proteome</keyword>
<dbReference type="KEGG" id="lcm:102361886"/>
<dbReference type="InterPro" id="IPR024887">
    <property type="entry name" value="Ashwin"/>
</dbReference>
<organism evidence="6 7">
    <name type="scientific">Latimeria chalumnae</name>
    <name type="common">Coelacanth</name>
    <dbReference type="NCBI Taxonomy" id="7897"/>
    <lineage>
        <taxon>Eukaryota</taxon>
        <taxon>Metazoa</taxon>
        <taxon>Chordata</taxon>
        <taxon>Craniata</taxon>
        <taxon>Vertebrata</taxon>
        <taxon>Euteleostomi</taxon>
        <taxon>Coelacanthiformes</taxon>
        <taxon>Coelacanthidae</taxon>
        <taxon>Latimeria</taxon>
    </lineage>
</organism>
<feature type="region of interest" description="Disordered" evidence="5">
    <location>
        <begin position="118"/>
        <end position="240"/>
    </location>
</feature>
<sequence>MAGKREARECGDNKSKLESDFLLHPELLSRDFVLLTLQEKKIPIENEQVVDKDGLLDLYVQHVIPLPQRELPKSRWGRMMEKRREQQVGLFVQTKSLATDGSRKRPLIVFDGSSTSTSIKLKKNENGTADRLKPPPSGNTTNAIRRLSSLSSNSSSNSIIASPPRDTTVRKEETKPNRTPVNNNNNSSSTTVHLKSLPPSTSSSGTSIVKLKRAAPKGETEMGDLKPTEAKKKIQHVTWP</sequence>
<feature type="compositionally biased region" description="Low complexity" evidence="5">
    <location>
        <begin position="196"/>
        <end position="207"/>
    </location>
</feature>
<reference evidence="6" key="3">
    <citation type="submission" date="2025-09" db="UniProtKB">
        <authorList>
            <consortium name="Ensembl"/>
        </authorList>
    </citation>
    <scope>IDENTIFICATION</scope>
</reference>
<evidence type="ECO:0000313" key="6">
    <source>
        <dbReference type="Ensembl" id="ENSLACP00000014155.1"/>
    </source>
</evidence>
<name>H3AWY4_LATCH</name>
<dbReference type="EMBL" id="AFYH01089529">
    <property type="status" value="NOT_ANNOTATED_CDS"/>
    <property type="molecule type" value="Genomic_DNA"/>
</dbReference>
<dbReference type="AlphaFoldDB" id="H3AWY4"/>
<evidence type="ECO:0000313" key="7">
    <source>
        <dbReference type="Proteomes" id="UP000008672"/>
    </source>
</evidence>
<evidence type="ECO:0000256" key="1">
    <source>
        <dbReference type="ARBA" id="ARBA00004123"/>
    </source>
</evidence>
<dbReference type="STRING" id="7897.ENSLACP00000014155"/>
<reference evidence="7" key="1">
    <citation type="submission" date="2011-08" db="EMBL/GenBank/DDBJ databases">
        <title>The draft genome of Latimeria chalumnae.</title>
        <authorList>
            <person name="Di Palma F."/>
            <person name="Alfoldi J."/>
            <person name="Johnson J."/>
            <person name="Berlin A."/>
            <person name="Gnerre S."/>
            <person name="Jaffe D."/>
            <person name="MacCallum I."/>
            <person name="Young S."/>
            <person name="Walker B.J."/>
            <person name="Lander E."/>
            <person name="Lindblad-Toh K."/>
        </authorList>
    </citation>
    <scope>NUCLEOTIDE SEQUENCE [LARGE SCALE GENOMIC DNA]</scope>
    <source>
        <strain evidence="7">Wild caught</strain>
    </source>
</reference>
<comment type="similarity">
    <text evidence="2">Belongs to the ashwin family.</text>
</comment>
<evidence type="ECO:0000256" key="3">
    <source>
        <dbReference type="ARBA" id="ARBA00015134"/>
    </source>
</evidence>